<keyword evidence="3" id="KW-1185">Reference proteome</keyword>
<proteinExistence type="predicted"/>
<dbReference type="EMBL" id="JAFBDZ010000002">
    <property type="protein sequence ID" value="MBM7586003.1"/>
    <property type="molecule type" value="Genomic_DNA"/>
</dbReference>
<feature type="domain" description="Transposase DDE" evidence="1">
    <location>
        <begin position="12"/>
        <end position="105"/>
    </location>
</feature>
<evidence type="ECO:0000259" key="1">
    <source>
        <dbReference type="Pfam" id="PF13751"/>
    </source>
</evidence>
<sequence length="109" mass="12601">MPKRAAINISSVSHKTDRCGYTREYKVYECESCDGCPLRANCTKAKEGNNRKILHNENWEQQKMLIRTLLSEAKTGEIYARRKIDVEPVFGFLKANLGFTRFSVREKNV</sequence>
<protein>
    <submittedName>
        <fullName evidence="2">Adenine-specific DNA glycosylase</fullName>
    </submittedName>
</protein>
<dbReference type="PANTHER" id="PTHR33408">
    <property type="entry name" value="TRANSPOSASE"/>
    <property type="match status" value="1"/>
</dbReference>
<dbReference type="Pfam" id="PF13751">
    <property type="entry name" value="DDE_Tnp_1_6"/>
    <property type="match status" value="1"/>
</dbReference>
<organism evidence="2 3">
    <name type="scientific">Rossellomorea pakistanensis</name>
    <dbReference type="NCBI Taxonomy" id="992288"/>
    <lineage>
        <taxon>Bacteria</taxon>
        <taxon>Bacillati</taxon>
        <taxon>Bacillota</taxon>
        <taxon>Bacilli</taxon>
        <taxon>Bacillales</taxon>
        <taxon>Bacillaceae</taxon>
        <taxon>Rossellomorea</taxon>
    </lineage>
</organism>
<gene>
    <name evidence="2" type="ORF">JOC86_002545</name>
</gene>
<name>A0ABS2NDR6_9BACI</name>
<evidence type="ECO:0000313" key="2">
    <source>
        <dbReference type="EMBL" id="MBM7586003.1"/>
    </source>
</evidence>
<comment type="caution">
    <text evidence="2">The sequence shown here is derived from an EMBL/GenBank/DDBJ whole genome shotgun (WGS) entry which is preliminary data.</text>
</comment>
<dbReference type="Proteomes" id="UP001646157">
    <property type="component" value="Unassembled WGS sequence"/>
</dbReference>
<reference evidence="2 3" key="1">
    <citation type="submission" date="2021-01" db="EMBL/GenBank/DDBJ databases">
        <title>Genomic Encyclopedia of Type Strains, Phase IV (KMG-IV): sequencing the most valuable type-strain genomes for metagenomic binning, comparative biology and taxonomic classification.</title>
        <authorList>
            <person name="Goeker M."/>
        </authorList>
    </citation>
    <scope>NUCLEOTIDE SEQUENCE [LARGE SCALE GENOMIC DNA]</scope>
    <source>
        <strain evidence="2 3">DSM 24834</strain>
    </source>
</reference>
<evidence type="ECO:0000313" key="3">
    <source>
        <dbReference type="Proteomes" id="UP001646157"/>
    </source>
</evidence>
<dbReference type="InterPro" id="IPR025668">
    <property type="entry name" value="Tnp_DDE_dom"/>
</dbReference>
<accession>A0ABS2NDR6</accession>